<evidence type="ECO:0000313" key="6">
    <source>
        <dbReference type="EMBL" id="KAB1643426.1"/>
    </source>
</evidence>
<dbReference type="PANTHER" id="PTHR14226">
    <property type="entry name" value="NEUROPATHY TARGET ESTERASE/SWISS CHEESE D.MELANOGASTER"/>
    <property type="match status" value="1"/>
</dbReference>
<dbReference type="GO" id="GO:0016042">
    <property type="term" value="P:lipid catabolic process"/>
    <property type="evidence" value="ECO:0007669"/>
    <property type="project" value="UniProtKB-UniRule"/>
</dbReference>
<dbReference type="Pfam" id="PF19890">
    <property type="entry name" value="DUF6363"/>
    <property type="match status" value="1"/>
</dbReference>
<gene>
    <name evidence="6" type="ORF">F8O05_05920</name>
</gene>
<dbReference type="InterPro" id="IPR016035">
    <property type="entry name" value="Acyl_Trfase/lysoPLipase"/>
</dbReference>
<comment type="caution">
    <text evidence="6">The sequence shown here is derived from an EMBL/GenBank/DDBJ whole genome shotgun (WGS) entry which is preliminary data.</text>
</comment>
<evidence type="ECO:0000256" key="4">
    <source>
        <dbReference type="PROSITE-ProRule" id="PRU01161"/>
    </source>
</evidence>
<organism evidence="6 7">
    <name type="scientific">Gulosibacter chungangensis</name>
    <dbReference type="NCBI Taxonomy" id="979746"/>
    <lineage>
        <taxon>Bacteria</taxon>
        <taxon>Bacillati</taxon>
        <taxon>Actinomycetota</taxon>
        <taxon>Actinomycetes</taxon>
        <taxon>Micrococcales</taxon>
        <taxon>Microbacteriaceae</taxon>
        <taxon>Gulosibacter</taxon>
    </lineage>
</organism>
<dbReference type="InterPro" id="IPR050301">
    <property type="entry name" value="NTE"/>
</dbReference>
<proteinExistence type="predicted"/>
<evidence type="ECO:0000313" key="7">
    <source>
        <dbReference type="Proteomes" id="UP000433493"/>
    </source>
</evidence>
<dbReference type="OrthoDB" id="9802424at2"/>
<dbReference type="Pfam" id="PF01734">
    <property type="entry name" value="Patatin"/>
    <property type="match status" value="1"/>
</dbReference>
<dbReference type="Proteomes" id="UP000433493">
    <property type="component" value="Unassembled WGS sequence"/>
</dbReference>
<feature type="domain" description="PNPLA" evidence="5">
    <location>
        <begin position="28"/>
        <end position="201"/>
    </location>
</feature>
<feature type="short sequence motif" description="GXSXG" evidence="4">
    <location>
        <begin position="59"/>
        <end position="63"/>
    </location>
</feature>
<name>A0A7J5BBE4_9MICO</name>
<evidence type="ECO:0000256" key="1">
    <source>
        <dbReference type="ARBA" id="ARBA00022801"/>
    </source>
</evidence>
<dbReference type="InterPro" id="IPR002641">
    <property type="entry name" value="PNPLA_dom"/>
</dbReference>
<protein>
    <submittedName>
        <fullName evidence="6">Patatin family protein</fullName>
    </submittedName>
</protein>
<dbReference type="GO" id="GO:0016787">
    <property type="term" value="F:hydrolase activity"/>
    <property type="evidence" value="ECO:0007669"/>
    <property type="project" value="UniProtKB-UniRule"/>
</dbReference>
<keyword evidence="2 4" id="KW-0442">Lipid degradation</keyword>
<dbReference type="Gene3D" id="3.40.1090.10">
    <property type="entry name" value="Cytosolic phospholipase A2 catalytic domain"/>
    <property type="match status" value="2"/>
</dbReference>
<evidence type="ECO:0000256" key="2">
    <source>
        <dbReference type="ARBA" id="ARBA00022963"/>
    </source>
</evidence>
<feature type="active site" description="Proton acceptor" evidence="4">
    <location>
        <position position="186"/>
    </location>
</feature>
<dbReference type="PANTHER" id="PTHR14226:SF25">
    <property type="entry name" value="PHOSPHOESTERASE"/>
    <property type="match status" value="1"/>
</dbReference>
<comment type="caution">
    <text evidence="4">Lacks conserved residue(s) required for the propagation of feature annotation.</text>
</comment>
<dbReference type="EMBL" id="WBKB01000003">
    <property type="protein sequence ID" value="KAB1643426.1"/>
    <property type="molecule type" value="Genomic_DNA"/>
</dbReference>
<sequence length="310" mass="34824">MLTCDNGFVTTRDSNSTNPTAHVTDTALIFEGGGMRASYTSAVVSLLLDQGISFDWVGGISAGASNTANYLSRDKQRSYRSFVEFAADPNFGNMRTWMAGKGLFNAPYIYEEAGLANAALPYDWDTYQSNPTQFAVGAFEMETGKMQYWGREDVAELHDLMVRVRASSSLPVVMPPVTLGGKTYVDGALGPTGGFALDAARAAGYRKFFVVMTRGRDYVKPPQSMNQLYRRIFRKYPAVVNGIMHRHHRYNQTRAELFELERRGEAYLFLPENMGVSNSERDVRKLRESYELGALQARYELPAWKEFLEL</sequence>
<reference evidence="6 7" key="1">
    <citation type="submission" date="2019-09" db="EMBL/GenBank/DDBJ databases">
        <title>Phylogeny of genus Pseudoclavibacter and closely related genus.</title>
        <authorList>
            <person name="Li Y."/>
        </authorList>
    </citation>
    <scope>NUCLEOTIDE SEQUENCE [LARGE SCALE GENOMIC DNA]</scope>
    <source>
        <strain evidence="6 7">KCTC 13959</strain>
    </source>
</reference>
<dbReference type="SUPFAM" id="SSF52151">
    <property type="entry name" value="FabD/lysophospholipase-like"/>
    <property type="match status" value="1"/>
</dbReference>
<dbReference type="CDD" id="cd07208">
    <property type="entry name" value="Pat_hypo_Ecoli_yjju_like"/>
    <property type="match status" value="1"/>
</dbReference>
<dbReference type="InterPro" id="IPR037483">
    <property type="entry name" value="YjjU-like"/>
</dbReference>
<keyword evidence="1 4" id="KW-0378">Hydrolase</keyword>
<accession>A0A7J5BBE4</accession>
<dbReference type="InterPro" id="IPR045943">
    <property type="entry name" value="DUF6363"/>
</dbReference>
<evidence type="ECO:0000259" key="5">
    <source>
        <dbReference type="PROSITE" id="PS51635"/>
    </source>
</evidence>
<keyword evidence="7" id="KW-1185">Reference proteome</keyword>
<dbReference type="PROSITE" id="PS51635">
    <property type="entry name" value="PNPLA"/>
    <property type="match status" value="1"/>
</dbReference>
<feature type="short sequence motif" description="DGA/G" evidence="4">
    <location>
        <begin position="186"/>
        <end position="188"/>
    </location>
</feature>
<feature type="active site" description="Nucleophile" evidence="4">
    <location>
        <position position="61"/>
    </location>
</feature>
<keyword evidence="3 4" id="KW-0443">Lipid metabolism</keyword>
<evidence type="ECO:0000256" key="3">
    <source>
        <dbReference type="ARBA" id="ARBA00023098"/>
    </source>
</evidence>
<dbReference type="AlphaFoldDB" id="A0A7J5BBE4"/>